<protein>
    <recommendedName>
        <fullName evidence="4">PDZ domain-containing protein</fullName>
    </recommendedName>
</protein>
<comment type="caution">
    <text evidence="2">The sequence shown here is derived from an EMBL/GenBank/DDBJ whole genome shotgun (WGS) entry which is preliminary data.</text>
</comment>
<dbReference type="InterPro" id="IPR036034">
    <property type="entry name" value="PDZ_sf"/>
</dbReference>
<evidence type="ECO:0008006" key="4">
    <source>
        <dbReference type="Google" id="ProtNLM"/>
    </source>
</evidence>
<keyword evidence="1" id="KW-0732">Signal</keyword>
<dbReference type="Gene3D" id="2.30.42.10">
    <property type="match status" value="1"/>
</dbReference>
<feature type="signal peptide" evidence="1">
    <location>
        <begin position="1"/>
        <end position="24"/>
    </location>
</feature>
<dbReference type="Proteomes" id="UP001500367">
    <property type="component" value="Unassembled WGS sequence"/>
</dbReference>
<dbReference type="Gene3D" id="2.40.70.10">
    <property type="entry name" value="Acid Proteases"/>
    <property type="match status" value="1"/>
</dbReference>
<reference evidence="3" key="1">
    <citation type="journal article" date="2019" name="Int. J. Syst. Evol. Microbiol.">
        <title>The Global Catalogue of Microorganisms (GCM) 10K type strain sequencing project: providing services to taxonomists for standard genome sequencing and annotation.</title>
        <authorList>
            <consortium name="The Broad Institute Genomics Platform"/>
            <consortium name="The Broad Institute Genome Sequencing Center for Infectious Disease"/>
            <person name="Wu L."/>
            <person name="Ma J."/>
        </authorList>
    </citation>
    <scope>NUCLEOTIDE SEQUENCE [LARGE SCALE GENOMIC DNA]</scope>
    <source>
        <strain evidence="3">JCM 17069</strain>
    </source>
</reference>
<feature type="chain" id="PRO_5045236146" description="PDZ domain-containing protein" evidence="1">
    <location>
        <begin position="25"/>
        <end position="407"/>
    </location>
</feature>
<name>A0ABP7W3S8_9FLAO</name>
<evidence type="ECO:0000256" key="1">
    <source>
        <dbReference type="SAM" id="SignalP"/>
    </source>
</evidence>
<organism evidence="2 3">
    <name type="scientific">Flavobacterium cheonanense</name>
    <dbReference type="NCBI Taxonomy" id="706183"/>
    <lineage>
        <taxon>Bacteria</taxon>
        <taxon>Pseudomonadati</taxon>
        <taxon>Bacteroidota</taxon>
        <taxon>Flavobacteriia</taxon>
        <taxon>Flavobacteriales</taxon>
        <taxon>Flavobacteriaceae</taxon>
        <taxon>Flavobacterium</taxon>
    </lineage>
</organism>
<dbReference type="SUPFAM" id="SSF50156">
    <property type="entry name" value="PDZ domain-like"/>
    <property type="match status" value="1"/>
</dbReference>
<evidence type="ECO:0000313" key="2">
    <source>
        <dbReference type="EMBL" id="GAA4079699.1"/>
    </source>
</evidence>
<gene>
    <name evidence="2" type="ORF">GCM10022389_27220</name>
</gene>
<dbReference type="InterPro" id="IPR021109">
    <property type="entry name" value="Peptidase_aspartic_dom_sf"/>
</dbReference>
<proteinExistence type="predicted"/>
<dbReference type="EMBL" id="BAABCT010000009">
    <property type="protein sequence ID" value="GAA4079699.1"/>
    <property type="molecule type" value="Genomic_DNA"/>
</dbReference>
<keyword evidence="3" id="KW-1185">Reference proteome</keyword>
<sequence>MKIFLMKYKLIAILIFLFSSNGWTQNGFQFETNKKKNSIPFKFINNLIIIPIQVNGVSLNFMVDTGIEETILFSVDETDGVSFSKIEKVRIKGFGSNEAFDAYKSDNNKLEIKNYIDNNHNIYLVLDQNINISSQVGVPVNGIIGSKLFQNNCVKIDYISKRIVIYNKNEKQLISAIKNYYSYPIQLVQGKPYLNVNAFFNTEKQPLNAKVLIDTGNTDAFWFFKHKDKGIEIPIKNIDDFLGRGFSGDVFGKRGRIPSISIGNYNFKDPIAAFPDTIATSDIDKIEGRLGSVGSEVMRRFSTIYDYNNNLIYLKKNSNYKESFSFNMSGVEVQHQGLQWITETYKSNTVVNNNLFDANGNKLENNLKYRFELKPIYVIANVRKDSPAAIAGLKKEDVIVTINNQNG</sequence>
<accession>A0ABP7W3S8</accession>
<evidence type="ECO:0000313" key="3">
    <source>
        <dbReference type="Proteomes" id="UP001500367"/>
    </source>
</evidence>